<dbReference type="OrthoDB" id="7872682at2759"/>
<reference evidence="2 4" key="3">
    <citation type="journal article" date="2002" name="Genome Biol.">
        <title>Annotation of the Drosophila melanogaster euchromatic genome: a systematic review.</title>
        <authorList>
            <person name="Misra S."/>
            <person name="Crosby M.A."/>
            <person name="Mungall C.J."/>
            <person name="Matthews B.B."/>
            <person name="Campbell K.S."/>
            <person name="Hradecky P."/>
            <person name="Huang Y."/>
            <person name="Kaminker J.S."/>
            <person name="Millburn G.H."/>
            <person name="Prochnik S.E."/>
            <person name="Smith C.D."/>
            <person name="Tupy J.L."/>
            <person name="Whitfied E.J."/>
            <person name="Bayraktaroglu L."/>
            <person name="Berman B.P."/>
            <person name="Bettencourt B.R."/>
            <person name="Celniker S.E."/>
            <person name="de Grey A.D."/>
            <person name="Drysdale R.A."/>
            <person name="Harris N.L."/>
            <person name="Richter J."/>
            <person name="Russo S."/>
            <person name="Schroeder A.J."/>
            <person name="Shu S.Q."/>
            <person name="Stapleton M."/>
            <person name="Yamada C."/>
            <person name="Ashburner M."/>
            <person name="Gelbart W.M."/>
            <person name="Rubin G.M."/>
            <person name="Lewis S.E."/>
        </authorList>
    </citation>
    <scope>GENOME REANNOTATION</scope>
    <source>
        <strain evidence="4">Berkeley</strain>
    </source>
</reference>
<reference evidence="2 4" key="11">
    <citation type="journal article" date="2015" name="Genome Res.">
        <title>The Release 6 reference sequence of the Drosophila melanogaster genome.</title>
        <authorList>
            <person name="Hoskins R.A."/>
            <person name="Carlson J.W."/>
            <person name="Wan K.H."/>
            <person name="Park S."/>
            <person name="Mendez I."/>
            <person name="Galle S.E."/>
            <person name="Booth B.W."/>
            <person name="Pfeiffer B.D."/>
            <person name="George R.A."/>
            <person name="Svirskas R."/>
            <person name="Krzywinski M."/>
            <person name="Schein J."/>
            <person name="Accardo M.C."/>
            <person name="Damia E."/>
            <person name="Messina G."/>
            <person name="Mendez-Lago M."/>
            <person name="de Pablos B."/>
            <person name="Demakova O.V."/>
            <person name="Andreyeva E.N."/>
            <person name="Boldyreva L.V."/>
            <person name="Marra M."/>
            <person name="Carvalho A.B."/>
            <person name="Dimitri P."/>
            <person name="Villasante A."/>
            <person name="Zhimulev I.F."/>
            <person name="Rubin G.M."/>
            <person name="Karpen G.H."/>
            <person name="Celniker S.E."/>
        </authorList>
    </citation>
    <scope>NUCLEOTIDE SEQUENCE [LARGE SCALE GENOMIC DNA]</scope>
    <source>
        <strain evidence="4">Berkeley</strain>
    </source>
</reference>
<dbReference type="Proteomes" id="UP000000803">
    <property type="component" value="Chromosome 2L"/>
</dbReference>
<gene>
    <name evidence="2" type="primary">Dmel\CG42682</name>
    <name evidence="2 3" type="ORF">CG42682</name>
    <name evidence="2" type="ORF">Dmel_CG42682</name>
</gene>
<reference evidence="2 4" key="9">
    <citation type="journal article" date="2015" name="G3 (Bethesda)">
        <title>Gene Model Annotations for Drosophila melanogaster: Impact of High-Throughput Data.</title>
        <authorList>
            <consortium name="FlyBase Consortium"/>
            <person name="Matthews B.B."/>
            <person name="Dos Santos G."/>
            <person name="Crosby M.A."/>
            <person name="Emmert D.B."/>
            <person name="St Pierre S.E."/>
            <person name="Gramates L.S."/>
            <person name="Zhou P."/>
            <person name="Schroeder A.J."/>
            <person name="Falls K."/>
            <person name="Strelets V."/>
            <person name="Russo S.M."/>
            <person name="Gelbart W.M."/>
            <person name="null"/>
        </authorList>
    </citation>
    <scope>NUCLEOTIDE SEQUENCE [LARGE SCALE GENOMIC DNA]</scope>
    <source>
        <strain evidence="4">Berkeley</strain>
    </source>
</reference>
<organism evidence="2 4">
    <name type="scientific">Drosophila melanogaster</name>
    <name type="common">Fruit fly</name>
    <dbReference type="NCBI Taxonomy" id="7227"/>
    <lineage>
        <taxon>Eukaryota</taxon>
        <taxon>Metazoa</taxon>
        <taxon>Ecdysozoa</taxon>
        <taxon>Arthropoda</taxon>
        <taxon>Hexapoda</taxon>
        <taxon>Insecta</taxon>
        <taxon>Pterygota</taxon>
        <taxon>Neoptera</taxon>
        <taxon>Endopterygota</taxon>
        <taxon>Diptera</taxon>
        <taxon>Brachycera</taxon>
        <taxon>Muscomorpha</taxon>
        <taxon>Ephydroidea</taxon>
        <taxon>Drosophilidae</taxon>
        <taxon>Drosophila</taxon>
        <taxon>Sophophora</taxon>
    </lineage>
</organism>
<reference evidence="2 4" key="6">
    <citation type="journal article" date="2005" name="PLoS Comput. Biol.">
        <title>Combined evidence annotation of transposable elements in genome sequences.</title>
        <authorList>
            <person name="Quesneville H."/>
            <person name="Bergman C.M."/>
            <person name="Andrieu O."/>
            <person name="Autard D."/>
            <person name="Nouaud D."/>
            <person name="Ashburner M."/>
            <person name="Anxolabehere D."/>
        </authorList>
    </citation>
    <scope>NUCLEOTIDE SEQUENCE [LARGE SCALE GENOMIC DNA]</scope>
    <source>
        <strain evidence="4">Berkeley</strain>
    </source>
</reference>
<evidence type="ECO:0000256" key="1">
    <source>
        <dbReference type="SAM" id="SignalP"/>
    </source>
</evidence>
<dbReference type="STRING" id="7227.FBpp0310270"/>
<dbReference type="InParanoid" id="M9MRP0"/>
<keyword evidence="4" id="KW-1185">Reference proteome</keyword>
<reference evidence="2 4" key="10">
    <citation type="journal article" date="2015" name="G3 (Bethesda)">
        <title>Gene Model Annotations for Drosophila melanogaster: The Rule-Benders.</title>
        <authorList>
            <consortium name="FlyBase Consortium"/>
            <person name="Crosby M.A."/>
            <person name="Gramates L.S."/>
            <person name="Dos Santos G."/>
            <person name="Matthews B.B."/>
            <person name="St Pierre S.E."/>
            <person name="Zhou P."/>
            <person name="Schroeder A.J."/>
            <person name="Falls K."/>
            <person name="Emmert D.B."/>
            <person name="Russo S.M."/>
            <person name="Gelbart W.M."/>
            <person name="null"/>
        </authorList>
    </citation>
    <scope>NUCLEOTIDE SEQUENCE [LARGE SCALE GENOMIC DNA]</scope>
    <source>
        <strain evidence="4">Berkeley</strain>
    </source>
</reference>
<accession>M9MRP0</accession>
<dbReference type="VEuPathDB" id="VectorBase:FBgn0261568"/>
<dbReference type="PaxDb" id="7227-FBpp0291944"/>
<dbReference type="FlyBase" id="FBgn0261568">
    <property type="gene designation" value="CG42682"/>
</dbReference>
<dbReference type="AGR" id="FB:FBgn0261568"/>
<feature type="chain" id="PRO_5004101006" description="Seminal fluid protein" evidence="1">
    <location>
        <begin position="17"/>
        <end position="210"/>
    </location>
</feature>
<feature type="signal peptide" evidence="1">
    <location>
        <begin position="1"/>
        <end position="16"/>
    </location>
</feature>
<evidence type="ECO:0000313" key="4">
    <source>
        <dbReference type="Proteomes" id="UP000000803"/>
    </source>
</evidence>
<reference evidence="2 4" key="8">
    <citation type="journal article" date="2007" name="Science">
        <title>Sequence finishing and mapping of Drosophila melanogaster heterochromatin.</title>
        <authorList>
            <person name="Hoskins R.A."/>
            <person name="Carlson J.W."/>
            <person name="Kennedy C."/>
            <person name="Acevedo D."/>
            <person name="Evans-Holm M."/>
            <person name="Frise E."/>
            <person name="Wan K.H."/>
            <person name="Park S."/>
            <person name="Mendez-Lago M."/>
            <person name="Rossi F."/>
            <person name="Villasante A."/>
            <person name="Dimitri P."/>
            <person name="Karpen G.H."/>
            <person name="Celniker S.E."/>
        </authorList>
    </citation>
    <scope>NUCLEOTIDE SEQUENCE [LARGE SCALE GENOMIC DNA]</scope>
    <source>
        <strain evidence="4">Berkeley</strain>
    </source>
</reference>
<proteinExistence type="predicted"/>
<dbReference type="BioGRID-ORCS" id="10178926">
    <property type="hits" value="0 hits in 1 CRISPR screen"/>
</dbReference>
<keyword evidence="1" id="KW-0732">Signal</keyword>
<reference evidence="2 4" key="7">
    <citation type="journal article" date="2007" name="Science">
        <title>The Release 5.1 annotation of Drosophila melanogaster heterochromatin.</title>
        <authorList>
            <person name="Smith C.D."/>
            <person name="Shu S."/>
            <person name="Mungall C.J."/>
            <person name="Karpen G.H."/>
        </authorList>
    </citation>
    <scope>NUCLEOTIDE SEQUENCE [LARGE SCALE GENOMIC DNA]</scope>
    <source>
        <strain evidence="4">Berkeley</strain>
    </source>
</reference>
<reference evidence="2 4" key="2">
    <citation type="journal article" date="2002" name="Genome Biol.">
        <title>Finishing a whole-genome shotgun: release 3 of the Drosophila melanogaster euchromatic genome sequence.</title>
        <authorList>
            <person name="Celniker S.E."/>
            <person name="Wheeler D.A."/>
            <person name="Kronmiller B."/>
            <person name="Carlson J.W."/>
            <person name="Halpern A."/>
            <person name="Patel S."/>
            <person name="Adams M."/>
            <person name="Champe M."/>
            <person name="Dugan S.P."/>
            <person name="Frise E."/>
            <person name="Hodgson A."/>
            <person name="George R.A."/>
            <person name="Hoskins R.A."/>
            <person name="Laverty T."/>
            <person name="Muzny D.M."/>
            <person name="Nelson C.R."/>
            <person name="Pacleb J.M."/>
            <person name="Park S."/>
            <person name="Pfeiffer B.D."/>
            <person name="Richards S."/>
            <person name="Sodergren E.J."/>
            <person name="Svirskas R."/>
            <person name="Tabor P.E."/>
            <person name="Wan K."/>
            <person name="Stapleton M."/>
            <person name="Sutton G.G."/>
            <person name="Venter C."/>
            <person name="Weinstock G."/>
            <person name="Scherer S.E."/>
            <person name="Myers E.W."/>
            <person name="Gibbs R.A."/>
            <person name="Rubin G.M."/>
        </authorList>
    </citation>
    <scope>NUCLEOTIDE SEQUENCE [LARGE SCALE GENOMIC DNA]</scope>
    <source>
        <strain evidence="4">Berkeley</strain>
    </source>
</reference>
<name>M9MRP0_DROME</name>
<evidence type="ECO:0000313" key="3">
    <source>
        <dbReference type="FlyBase" id="FBgn0261568"/>
    </source>
</evidence>
<dbReference type="Bgee" id="FBgn0261568">
    <property type="expression patterns" value="Expressed in male accessory gland main cell (Drosophila) in male reproductive gland and 11 other cell types or tissues"/>
</dbReference>
<dbReference type="AlphaFoldDB" id="M9MRP0"/>
<protein>
    <recommendedName>
        <fullName evidence="5">Seminal fluid protein</fullName>
    </recommendedName>
</protein>
<evidence type="ECO:0000313" key="2">
    <source>
        <dbReference type="EMBL" id="ADV37063.2"/>
    </source>
</evidence>
<reference evidence="2 4" key="1">
    <citation type="journal article" date="2000" name="Science">
        <title>The genome sequence of Drosophila melanogaster.</title>
        <authorList>
            <person name="Adams M.D."/>
            <person name="Celniker S.E."/>
            <person name="Holt R.A."/>
            <person name="Evans C.A."/>
            <person name="Gocayne J.D."/>
            <person name="Amanatides P.G."/>
            <person name="Scherer S.E."/>
            <person name="Li P.W."/>
            <person name="Hoskins R.A."/>
            <person name="Galle R.F."/>
            <person name="George R.A."/>
            <person name="Lewis S.E."/>
            <person name="Richards S."/>
            <person name="Ashburner M."/>
            <person name="Henderson S.N."/>
            <person name="Sutton G.G."/>
            <person name="Wortman J.R."/>
            <person name="Yandell M.D."/>
            <person name="Zhang Q."/>
            <person name="Chen L.X."/>
            <person name="Brandon R.C."/>
            <person name="Rogers Y.H."/>
            <person name="Blazej R.G."/>
            <person name="Champe M."/>
            <person name="Pfeiffer B.D."/>
            <person name="Wan K.H."/>
            <person name="Doyle C."/>
            <person name="Baxter E.G."/>
            <person name="Helt G."/>
            <person name="Nelson C.R."/>
            <person name="Gabor G.L."/>
            <person name="Abril J.F."/>
            <person name="Agbayani A."/>
            <person name="An H.J."/>
            <person name="Andrews-Pfannkoch C."/>
            <person name="Baldwin D."/>
            <person name="Ballew R.M."/>
            <person name="Basu A."/>
            <person name="Baxendale J."/>
            <person name="Bayraktaroglu L."/>
            <person name="Beasley E.M."/>
            <person name="Beeson K.Y."/>
            <person name="Benos P.V."/>
            <person name="Berman B.P."/>
            <person name="Bhandari D."/>
            <person name="Bolshakov S."/>
            <person name="Borkova D."/>
            <person name="Botchan M.R."/>
            <person name="Bouck J."/>
            <person name="Brokstein P."/>
            <person name="Brottier P."/>
            <person name="Burtis K.C."/>
            <person name="Busam D.A."/>
            <person name="Butler H."/>
            <person name="Cadieu E."/>
            <person name="Center A."/>
            <person name="Chandra I."/>
            <person name="Cherry J.M."/>
            <person name="Cawley S."/>
            <person name="Dahlke C."/>
            <person name="Davenport L.B."/>
            <person name="Davies P."/>
            <person name="de Pablos B."/>
            <person name="Delcher A."/>
            <person name="Deng Z."/>
            <person name="Mays A.D."/>
            <person name="Dew I."/>
            <person name="Dietz S.M."/>
            <person name="Dodson K."/>
            <person name="Doup L.E."/>
            <person name="Downes M."/>
            <person name="Dugan-Rocha S."/>
            <person name="Dunkov B.C."/>
            <person name="Dunn P."/>
            <person name="Durbin K.J."/>
            <person name="Evangelista C.C."/>
            <person name="Ferraz C."/>
            <person name="Ferriera S."/>
            <person name="Fleischmann W."/>
            <person name="Fosler C."/>
            <person name="Gabrielian A.E."/>
            <person name="Garg N.S."/>
            <person name="Gelbart W.M."/>
            <person name="Glasser K."/>
            <person name="Glodek A."/>
            <person name="Gong F."/>
            <person name="Gorrell J.H."/>
            <person name="Gu Z."/>
            <person name="Guan P."/>
            <person name="Harris M."/>
            <person name="Harris N.L."/>
            <person name="Harvey D."/>
            <person name="Heiman T.J."/>
            <person name="Hernandez J.R."/>
            <person name="Houck J."/>
            <person name="Hostin D."/>
            <person name="Houston K.A."/>
            <person name="Howland T.J."/>
            <person name="Wei M.H."/>
            <person name="Ibegwam C."/>
            <person name="Jalali M."/>
            <person name="Kalush F."/>
            <person name="Karpen G.H."/>
            <person name="Ke Z."/>
            <person name="Kennison J.A."/>
            <person name="Ketchum K.A."/>
            <person name="Kimmel B.E."/>
            <person name="Kodira C.D."/>
            <person name="Kraft C."/>
            <person name="Kravitz S."/>
            <person name="Kulp D."/>
            <person name="Lai Z."/>
            <person name="Lasko P."/>
            <person name="Lei Y."/>
            <person name="Levitsky A.A."/>
            <person name="Li J."/>
            <person name="Li Z."/>
            <person name="Liang Y."/>
            <person name="Lin X."/>
            <person name="Liu X."/>
            <person name="Mattei B."/>
            <person name="McIntosh T.C."/>
            <person name="McLeod M.P."/>
            <person name="McPherson D."/>
            <person name="Merkulov G."/>
            <person name="Milshina N.V."/>
            <person name="Mobarry C."/>
            <person name="Morris J."/>
            <person name="Moshrefi A."/>
            <person name="Mount S.M."/>
            <person name="Moy M."/>
            <person name="Murphy B."/>
            <person name="Murphy L."/>
            <person name="Muzny D.M."/>
            <person name="Nelson D.L."/>
            <person name="Nelson D.R."/>
            <person name="Nelson K.A."/>
            <person name="Nixon K."/>
            <person name="Nusskern D.R."/>
            <person name="Pacleb J.M."/>
            <person name="Palazzolo M."/>
            <person name="Pittman G.S."/>
            <person name="Pan S."/>
            <person name="Pollard J."/>
            <person name="Puri V."/>
            <person name="Reese M.G."/>
            <person name="Reinert K."/>
            <person name="Remington K."/>
            <person name="Saunders R.D."/>
            <person name="Scheeler F."/>
            <person name="Shen H."/>
            <person name="Shue B.C."/>
            <person name="Siden-Kiamos I."/>
            <person name="Simpson M."/>
            <person name="Skupski M.P."/>
            <person name="Smith T."/>
            <person name="Spier E."/>
            <person name="Spradling A.C."/>
            <person name="Stapleton M."/>
            <person name="Strong R."/>
            <person name="Sun E."/>
            <person name="Svirskas R."/>
            <person name="Tector C."/>
            <person name="Turner R."/>
            <person name="Venter E."/>
            <person name="Wang A.H."/>
            <person name="Wang X."/>
            <person name="Wang Z.Y."/>
            <person name="Wassarman D.A."/>
            <person name="Weinstock G.M."/>
            <person name="Weissenbach J."/>
            <person name="Williams S.M."/>
            <person name="WoodageT"/>
            <person name="Worley K.C."/>
            <person name="Wu D."/>
            <person name="Yang S."/>
            <person name="Yao Q.A."/>
            <person name="Ye J."/>
            <person name="Yeh R.F."/>
            <person name="Zaveri J.S."/>
            <person name="Zhan M."/>
            <person name="Zhang G."/>
            <person name="Zhao Q."/>
            <person name="Zheng L."/>
            <person name="Zheng X.H."/>
            <person name="Zhong F.N."/>
            <person name="Zhong W."/>
            <person name="Zhou X."/>
            <person name="Zhu S."/>
            <person name="Zhu X."/>
            <person name="Smith H.O."/>
            <person name="Gibbs R.A."/>
            <person name="Myers E.W."/>
            <person name="Rubin G.M."/>
            <person name="Venter J.C."/>
        </authorList>
    </citation>
    <scope>NUCLEOTIDE SEQUENCE [LARGE SCALE GENOMIC DNA]</scope>
    <source>
        <strain evidence="4">Berkeley</strain>
    </source>
</reference>
<dbReference type="GeneID" id="10178926"/>
<reference evidence="2 4" key="5">
    <citation type="journal article" date="2002" name="Genome Biol.">
        <title>Heterochromatic sequences in a Drosophila whole-genome shotgun assembly.</title>
        <authorList>
            <person name="Hoskins R.A."/>
            <person name="Smith C.D."/>
            <person name="Carlson J.W."/>
            <person name="Carvalho A.B."/>
            <person name="Halpern A."/>
            <person name="Kaminker J.S."/>
            <person name="Kennedy C."/>
            <person name="Mungall C.J."/>
            <person name="Sullivan B.A."/>
            <person name="Sutton G.G."/>
            <person name="Yasuhara J.C."/>
            <person name="Wakimoto B.T."/>
            <person name="Myers E.W."/>
            <person name="Celniker S.E."/>
            <person name="Rubin G.M."/>
            <person name="Karpen G.H."/>
        </authorList>
    </citation>
    <scope>NUCLEOTIDE SEQUENCE [LARGE SCALE GENOMIC DNA]</scope>
    <source>
        <strain evidence="4">Berkeley</strain>
    </source>
</reference>
<sequence>MFLVLIILRLLMVVDAEKLDTSLCKKRYNIDCKLRKIKWFHNPTVGICLRRLTCRSGFDYRSECEHNCNFPQKKKLNESSKILQMIDRMLLKYKESERIKKLKTTKRPKPSPTSSMVTSTALLSVTTPEVSTTVVDNPDLETTASYQEETTVEYSIEGYSSTTTLSPQLSTEIRRNTVKKKKINVVVIGSNLTTKKSIISQIIGWGKNKG</sequence>
<dbReference type="RefSeq" id="NP_001188813.2">
    <property type="nucleotide sequence ID" value="NM_001201884.2"/>
</dbReference>
<reference evidence="2 4" key="4">
    <citation type="journal article" date="2002" name="Genome Biol.">
        <title>The transposable elements of the Drosophila melanogaster euchromatin: a genomics perspective.</title>
        <authorList>
            <person name="Kaminker J.S."/>
            <person name="Bergman C.M."/>
            <person name="Kronmiller B."/>
            <person name="Carlson J."/>
            <person name="Svirskas R."/>
            <person name="Patel S."/>
            <person name="Frise E."/>
            <person name="Wheeler D.A."/>
            <person name="Lewis S.E."/>
            <person name="Rubin G.M."/>
            <person name="Ashburner M."/>
            <person name="Celniker S.E."/>
        </authorList>
    </citation>
    <scope>NUCLEOTIDE SEQUENCE [LARGE SCALE GENOMIC DNA]</scope>
    <source>
        <strain evidence="4">Berkeley</strain>
    </source>
</reference>
<dbReference type="EMBL" id="AE014134">
    <property type="protein sequence ID" value="ADV37063.2"/>
    <property type="molecule type" value="Genomic_DNA"/>
</dbReference>
<dbReference type="KEGG" id="dme:Dmel_CG42682"/>
<evidence type="ECO:0008006" key="5">
    <source>
        <dbReference type="Google" id="ProtNLM"/>
    </source>
</evidence>
<dbReference type="HOGENOM" id="CLU_1311277_0_0_1"/>